<dbReference type="SUPFAM" id="SSF53092">
    <property type="entry name" value="Creatinase/prolidase N-terminal domain"/>
    <property type="match status" value="1"/>
</dbReference>
<evidence type="ECO:0000256" key="6">
    <source>
        <dbReference type="ARBA" id="ARBA00022723"/>
    </source>
</evidence>
<dbReference type="InterPro" id="IPR000994">
    <property type="entry name" value="Pept_M24"/>
</dbReference>
<evidence type="ECO:0000256" key="4">
    <source>
        <dbReference type="ARBA" id="ARBA00012574"/>
    </source>
</evidence>
<evidence type="ECO:0000313" key="15">
    <source>
        <dbReference type="EMBL" id="VEH81914.1"/>
    </source>
</evidence>
<evidence type="ECO:0000259" key="13">
    <source>
        <dbReference type="SMART" id="SM01011"/>
    </source>
</evidence>
<keyword evidence="9" id="KW-0464">Manganese</keyword>
<evidence type="ECO:0000256" key="11">
    <source>
        <dbReference type="ARBA" id="ARBA00075356"/>
    </source>
</evidence>
<dbReference type="Pfam" id="PF00557">
    <property type="entry name" value="Peptidase_M24"/>
    <property type="match status" value="1"/>
</dbReference>
<comment type="cofactor">
    <cofactor evidence="2">
        <name>Mn(2+)</name>
        <dbReference type="ChEBI" id="CHEBI:29035"/>
    </cofactor>
</comment>
<dbReference type="SUPFAM" id="SSF55920">
    <property type="entry name" value="Creatinase/aminopeptidase"/>
    <property type="match status" value="1"/>
</dbReference>
<dbReference type="Gene3D" id="3.90.230.10">
    <property type="entry name" value="Creatinase/methionine aminopeptidase superfamily"/>
    <property type="match status" value="1"/>
</dbReference>
<dbReference type="PANTHER" id="PTHR43226:SF4">
    <property type="entry name" value="XAA-PRO AMINOPEPTIDASE 3"/>
    <property type="match status" value="1"/>
</dbReference>
<dbReference type="PATRIC" id="fig|45056.6.peg.2141"/>
<comment type="catalytic activity">
    <reaction evidence="1">
        <text>Release of any N-terminal amino acid, including proline, that is linked to proline, even from a dipeptide or tripeptide.</text>
        <dbReference type="EC" id="3.4.11.9"/>
    </reaction>
</comment>
<evidence type="ECO:0000256" key="8">
    <source>
        <dbReference type="ARBA" id="ARBA00023049"/>
    </source>
</evidence>
<sequence length="433" mass="48626">MITQKEYVERRKKLASKLPPDSLAIIPAASEVTRSGDTTYRFRQDSDFYYLTGFNEPDALLILTSGNNCKAYLFNLAKDPVQELWTGIRLGQEQALKELGVNEAFSLNEIEKKLPEIVQDKKAIFYPIGRYQAWEKKIFAAWQEVKMQSRKGIAAPDSFMDLQPILGEMRLFKSESEIALMQKAADISVEGHLRAMQKAKVAQFEYELEAELIYRFTQGGCRSVAYDPIVAAGANACILHYTQNDKALRDGELVLIDAGGEYAGYAADITRTFPKNGKFSSEQKAVYDLVLQAQRAGIEKVRPGVLWDEIQKIIVEVLTTGLLELGILKPNSLEKEEYKQFYMHNSGHWLGLDVHDVGSYKINRQWRPLEEGMVLTVEPGLYIKEDALNVPEAFRGIGVRIEDDIVVTSTGNKNLTGKLAVESSEIEAIVRGA</sequence>
<dbReference type="InterPro" id="IPR036005">
    <property type="entry name" value="Creatinase/aminopeptidase-like"/>
</dbReference>
<dbReference type="GO" id="GO:0030145">
    <property type="term" value="F:manganese ion binding"/>
    <property type="evidence" value="ECO:0007669"/>
    <property type="project" value="InterPro"/>
</dbReference>
<evidence type="ECO:0000256" key="10">
    <source>
        <dbReference type="ARBA" id="ARBA00069363"/>
    </source>
</evidence>
<evidence type="ECO:0000256" key="1">
    <source>
        <dbReference type="ARBA" id="ARBA00001424"/>
    </source>
</evidence>
<accession>A0A0W0R1E3</accession>
<name>A0A0W0R1E3_9GAMM</name>
<evidence type="ECO:0000256" key="3">
    <source>
        <dbReference type="ARBA" id="ARBA00008766"/>
    </source>
</evidence>
<evidence type="ECO:0000256" key="9">
    <source>
        <dbReference type="ARBA" id="ARBA00023211"/>
    </source>
</evidence>
<dbReference type="SMART" id="SM01011">
    <property type="entry name" value="AMP_N"/>
    <property type="match status" value="1"/>
</dbReference>
<proteinExistence type="inferred from homology"/>
<dbReference type="GO" id="GO:0005829">
    <property type="term" value="C:cytosol"/>
    <property type="evidence" value="ECO:0007669"/>
    <property type="project" value="TreeGrafter"/>
</dbReference>
<evidence type="ECO:0000256" key="2">
    <source>
        <dbReference type="ARBA" id="ARBA00001936"/>
    </source>
</evidence>
<dbReference type="InterPro" id="IPR007865">
    <property type="entry name" value="Aminopep_P_N"/>
</dbReference>
<dbReference type="STRING" id="45056.Lade_2071"/>
<dbReference type="NCBIfam" id="NF008131">
    <property type="entry name" value="PRK10879.1"/>
    <property type="match status" value="1"/>
</dbReference>
<organism evidence="14 16">
    <name type="scientific">Legionella adelaidensis</name>
    <dbReference type="NCBI Taxonomy" id="45056"/>
    <lineage>
        <taxon>Bacteria</taxon>
        <taxon>Pseudomonadati</taxon>
        <taxon>Pseudomonadota</taxon>
        <taxon>Gammaproteobacteria</taxon>
        <taxon>Legionellales</taxon>
        <taxon>Legionellaceae</taxon>
        <taxon>Legionella</taxon>
    </lineage>
</organism>
<keyword evidence="5" id="KW-0645">Protease</keyword>
<dbReference type="Pfam" id="PF05195">
    <property type="entry name" value="AMP_N"/>
    <property type="match status" value="1"/>
</dbReference>
<reference evidence="15 17" key="2">
    <citation type="submission" date="2018-12" db="EMBL/GenBank/DDBJ databases">
        <authorList>
            <consortium name="Pathogen Informatics"/>
        </authorList>
    </citation>
    <scope>NUCLEOTIDE SEQUENCE [LARGE SCALE GENOMIC DNA]</scope>
    <source>
        <strain evidence="15 17">NCTC12735</strain>
        <plasmid evidence="17">5</plasmid>
    </source>
</reference>
<dbReference type="GO" id="GO:0070006">
    <property type="term" value="F:metalloaminopeptidase activity"/>
    <property type="evidence" value="ECO:0007669"/>
    <property type="project" value="InterPro"/>
</dbReference>
<dbReference type="InterPro" id="IPR052433">
    <property type="entry name" value="X-Pro_dipept-like"/>
</dbReference>
<protein>
    <recommendedName>
        <fullName evidence="10">Xaa-Pro aminopeptidase</fullName>
        <ecNumber evidence="4">3.4.11.9</ecNumber>
    </recommendedName>
    <alternativeName>
        <fullName evidence="11">Aminopeptidase P II</fullName>
    </alternativeName>
    <alternativeName>
        <fullName evidence="12">X-Pro aminopeptidase</fullName>
    </alternativeName>
</protein>
<evidence type="ECO:0000256" key="12">
    <source>
        <dbReference type="ARBA" id="ARBA00081411"/>
    </source>
</evidence>
<dbReference type="FunFam" id="3.90.230.10:FF:000002">
    <property type="entry name" value="Xaa-Pro aminopeptidase 3"/>
    <property type="match status" value="1"/>
</dbReference>
<dbReference type="EMBL" id="LNKA01000019">
    <property type="protein sequence ID" value="KTC64777.1"/>
    <property type="molecule type" value="Genomic_DNA"/>
</dbReference>
<dbReference type="Proteomes" id="UP000054859">
    <property type="component" value="Unassembled WGS sequence"/>
</dbReference>
<keyword evidence="8" id="KW-0482">Metalloprotease</keyword>
<dbReference type="CDD" id="cd01087">
    <property type="entry name" value="Prolidase"/>
    <property type="match status" value="1"/>
</dbReference>
<keyword evidence="7 15" id="KW-0378">Hydrolase</keyword>
<dbReference type="PANTHER" id="PTHR43226">
    <property type="entry name" value="XAA-PRO AMINOPEPTIDASE 3"/>
    <property type="match status" value="1"/>
</dbReference>
<keyword evidence="14" id="KW-0031">Aminopeptidase</keyword>
<dbReference type="Proteomes" id="UP000281170">
    <property type="component" value="Plasmid 5"/>
</dbReference>
<reference evidence="14 16" key="1">
    <citation type="submission" date="2015-11" db="EMBL/GenBank/DDBJ databases">
        <title>Identification of large and diverse effector repertoires of 38 Legionella species.</title>
        <authorList>
            <person name="Burstein D."/>
            <person name="Amaro F."/>
            <person name="Zusman T."/>
            <person name="Lifshitz Z."/>
            <person name="Cohen O."/>
            <person name="Gilbert J.A."/>
            <person name="Pupko T."/>
            <person name="Shuman H.A."/>
            <person name="Segal G."/>
        </authorList>
    </citation>
    <scope>NUCLEOTIDE SEQUENCE [LARGE SCALE GENOMIC DNA]</scope>
    <source>
        <strain evidence="14 16">1762-AUS-E</strain>
    </source>
</reference>
<dbReference type="EC" id="3.4.11.9" evidence="4"/>
<feature type="domain" description="Aminopeptidase P N-terminal" evidence="13">
    <location>
        <begin position="2"/>
        <end position="135"/>
    </location>
</feature>
<dbReference type="OrthoDB" id="9806388at2"/>
<dbReference type="InterPro" id="IPR001714">
    <property type="entry name" value="Pept_M24_MAP"/>
</dbReference>
<dbReference type="AlphaFoldDB" id="A0A0W0R1E3"/>
<dbReference type="PRINTS" id="PR00599">
    <property type="entry name" value="MAPEPTIDASE"/>
</dbReference>
<dbReference type="KEGG" id="ladl:NCTC12735_00096"/>
<evidence type="ECO:0000313" key="14">
    <source>
        <dbReference type="EMBL" id="KTC64777.1"/>
    </source>
</evidence>
<dbReference type="GO" id="GO:0006508">
    <property type="term" value="P:proteolysis"/>
    <property type="evidence" value="ECO:0007669"/>
    <property type="project" value="UniProtKB-KW"/>
</dbReference>
<evidence type="ECO:0000256" key="5">
    <source>
        <dbReference type="ARBA" id="ARBA00022670"/>
    </source>
</evidence>
<keyword evidence="15" id="KW-0614">Plasmid</keyword>
<evidence type="ECO:0000256" key="7">
    <source>
        <dbReference type="ARBA" id="ARBA00022801"/>
    </source>
</evidence>
<keyword evidence="16" id="KW-1185">Reference proteome</keyword>
<geneLocation type="plasmid" evidence="15 17">
    <name>5</name>
</geneLocation>
<dbReference type="EMBL" id="LR134414">
    <property type="protein sequence ID" value="VEH81914.1"/>
    <property type="molecule type" value="Genomic_DNA"/>
</dbReference>
<keyword evidence="6" id="KW-0479">Metal-binding</keyword>
<dbReference type="InterPro" id="IPR029149">
    <property type="entry name" value="Creatin/AminoP/Spt16_N"/>
</dbReference>
<gene>
    <name evidence="15" type="primary">pepP</name>
    <name evidence="14" type="ORF">Lade_2071</name>
    <name evidence="15" type="ORF">NCTC12735_00096</name>
</gene>
<comment type="similarity">
    <text evidence="3">Belongs to the peptidase M24B family.</text>
</comment>
<dbReference type="RefSeq" id="WP_058463250.1">
    <property type="nucleotide sequence ID" value="NZ_CAAAHS010000001.1"/>
</dbReference>
<dbReference type="Gene3D" id="3.40.350.10">
    <property type="entry name" value="Creatinase/prolidase N-terminal domain"/>
    <property type="match status" value="1"/>
</dbReference>
<evidence type="ECO:0000313" key="17">
    <source>
        <dbReference type="Proteomes" id="UP000281170"/>
    </source>
</evidence>
<evidence type="ECO:0000313" key="16">
    <source>
        <dbReference type="Proteomes" id="UP000054859"/>
    </source>
</evidence>